<dbReference type="InterPro" id="IPR001444">
    <property type="entry name" value="Flag_bb_rod_N"/>
</dbReference>
<dbReference type="NCBIfam" id="TIGR03506">
    <property type="entry name" value="FlgEFG_subfam"/>
    <property type="match status" value="1"/>
</dbReference>
<comment type="subcellular location">
    <subcellularLocation>
        <location evidence="1 5">Bacterial flagellum basal body</location>
    </subcellularLocation>
</comment>
<keyword evidence="9" id="KW-0969">Cilium</keyword>
<keyword evidence="9" id="KW-0966">Cell projection</keyword>
<comment type="caution">
    <text evidence="9">The sequence shown here is derived from an EMBL/GenBank/DDBJ whole genome shotgun (WGS) entry which is preliminary data.</text>
</comment>
<evidence type="ECO:0000313" key="10">
    <source>
        <dbReference type="Proteomes" id="UP000249185"/>
    </source>
</evidence>
<dbReference type="SUPFAM" id="SSF117143">
    <property type="entry name" value="Flagellar hook protein flgE"/>
    <property type="match status" value="1"/>
</dbReference>
<feature type="domain" description="Flagellar basal-body/hook protein C-terminal" evidence="7">
    <location>
        <begin position="404"/>
        <end position="446"/>
    </location>
</feature>
<protein>
    <recommendedName>
        <fullName evidence="3 5">Flagellar hook protein FlgE</fullName>
    </recommendedName>
</protein>
<comment type="function">
    <text evidence="5">A flexible structure which links the flagellar filament to the drive apparatus in the basal body.</text>
</comment>
<evidence type="ECO:0000256" key="5">
    <source>
        <dbReference type="RuleBase" id="RU362116"/>
    </source>
</evidence>
<dbReference type="InterPro" id="IPR010930">
    <property type="entry name" value="Flg_bb/hook_C_dom"/>
</dbReference>
<evidence type="ECO:0000256" key="3">
    <source>
        <dbReference type="ARBA" id="ARBA00019015"/>
    </source>
</evidence>
<dbReference type="InterPro" id="IPR037925">
    <property type="entry name" value="FlgE/F/G-like"/>
</dbReference>
<dbReference type="GO" id="GO:0009424">
    <property type="term" value="C:bacterial-type flagellum hook"/>
    <property type="evidence" value="ECO:0007669"/>
    <property type="project" value="TreeGrafter"/>
</dbReference>
<dbReference type="GO" id="GO:0009425">
    <property type="term" value="C:bacterial-type flagellum basal body"/>
    <property type="evidence" value="ECO:0007669"/>
    <property type="project" value="UniProtKB-SubCell"/>
</dbReference>
<dbReference type="Proteomes" id="UP000249185">
    <property type="component" value="Unassembled WGS sequence"/>
</dbReference>
<gene>
    <name evidence="9" type="ORF">DI556_11185</name>
</gene>
<dbReference type="PANTHER" id="PTHR30435">
    <property type="entry name" value="FLAGELLAR PROTEIN"/>
    <property type="match status" value="1"/>
</dbReference>
<evidence type="ECO:0000256" key="4">
    <source>
        <dbReference type="ARBA" id="ARBA00023143"/>
    </source>
</evidence>
<proteinExistence type="inferred from homology"/>
<accession>A0A2W5N7E5</accession>
<dbReference type="GO" id="GO:0005829">
    <property type="term" value="C:cytosol"/>
    <property type="evidence" value="ECO:0007669"/>
    <property type="project" value="TreeGrafter"/>
</dbReference>
<dbReference type="Pfam" id="PF06429">
    <property type="entry name" value="Flg_bbr_C"/>
    <property type="match status" value="1"/>
</dbReference>
<dbReference type="InterPro" id="IPR020013">
    <property type="entry name" value="Flagellar_FlgE/F/G"/>
</dbReference>
<feature type="domain" description="Flagellar basal body rod protein N-terminal" evidence="6">
    <location>
        <begin position="7"/>
        <end position="37"/>
    </location>
</feature>
<keyword evidence="4 5" id="KW-0975">Bacterial flagellum</keyword>
<keyword evidence="9" id="KW-0282">Flagellum</keyword>
<name>A0A2W5N7E5_RHOSU</name>
<dbReference type="EMBL" id="QFPW01000007">
    <property type="protein sequence ID" value="PZQ49426.1"/>
    <property type="molecule type" value="Genomic_DNA"/>
</dbReference>
<feature type="domain" description="Flagellar hook protein FlgE D2" evidence="8">
    <location>
        <begin position="186"/>
        <end position="327"/>
    </location>
</feature>
<evidence type="ECO:0000259" key="8">
    <source>
        <dbReference type="Pfam" id="PF07559"/>
    </source>
</evidence>
<dbReference type="GO" id="GO:0071978">
    <property type="term" value="P:bacterial-type flagellum-dependent swarming motility"/>
    <property type="evidence" value="ECO:0007669"/>
    <property type="project" value="TreeGrafter"/>
</dbReference>
<evidence type="ECO:0000259" key="7">
    <source>
        <dbReference type="Pfam" id="PF06429"/>
    </source>
</evidence>
<evidence type="ECO:0000259" key="6">
    <source>
        <dbReference type="Pfam" id="PF00460"/>
    </source>
</evidence>
<dbReference type="AlphaFoldDB" id="A0A2W5N7E5"/>
<dbReference type="InterPro" id="IPR011491">
    <property type="entry name" value="FlgE_D2"/>
</dbReference>
<evidence type="ECO:0000313" key="9">
    <source>
        <dbReference type="EMBL" id="PZQ49426.1"/>
    </source>
</evidence>
<organism evidence="9 10">
    <name type="scientific">Rhodovulum sulfidophilum</name>
    <name type="common">Rhodobacter sulfidophilus</name>
    <dbReference type="NCBI Taxonomy" id="35806"/>
    <lineage>
        <taxon>Bacteria</taxon>
        <taxon>Pseudomonadati</taxon>
        <taxon>Pseudomonadota</taxon>
        <taxon>Alphaproteobacteria</taxon>
        <taxon>Rhodobacterales</taxon>
        <taxon>Paracoccaceae</taxon>
        <taxon>Rhodovulum</taxon>
    </lineage>
</organism>
<sequence>MGISSSMNAGVSGLNANANKLGTISDNIANSQTTGYKRADVDFSSLTVNDARKSYSVGGGRGYTAGGVTTTATFDIEAKGQVIGTTNATDIAIAGRGLLPVTSIASAMAGEASQNLMLTSTGSFELDANGYLRTASGLTLLGWPAEADGTVPETPRDSSSPLRPVQVNVSSTASLPTSDIILNANLPATATIAGASGAAERVAIEYFDNLGTSRSLALTFTPTVPASGASNTWTLAITDQASGQPVGSYAITFSAASGNAGNIASVTQLSAGAAPPSSSYDPASGALTLDLGDQVITTQLGATGAAGPHHLTQLSTVFSTSGVSKDGNAAGTFTGLSVDEKGMLSANYSTGFSRVLYQVPVADVPNMNGLRVLDNQSYALSPESGSVFFYDAGTGPTGAIAGFALEQSTTDTAEELTQLIQTQRAYSSNAKIIQTVDEMMQETTNLKR</sequence>
<dbReference type="Pfam" id="PF00460">
    <property type="entry name" value="Flg_bb_rod"/>
    <property type="match status" value="1"/>
</dbReference>
<evidence type="ECO:0000256" key="2">
    <source>
        <dbReference type="ARBA" id="ARBA00009677"/>
    </source>
</evidence>
<dbReference type="Pfam" id="PF07559">
    <property type="entry name" value="FlgE_D2"/>
    <property type="match status" value="1"/>
</dbReference>
<reference evidence="9 10" key="1">
    <citation type="submission" date="2017-08" db="EMBL/GenBank/DDBJ databases">
        <title>Infants hospitalized years apart are colonized by the same room-sourced microbial strains.</title>
        <authorList>
            <person name="Brooks B."/>
            <person name="Olm M.R."/>
            <person name="Firek B.A."/>
            <person name="Baker R."/>
            <person name="Thomas B.C."/>
            <person name="Morowitz M.J."/>
            <person name="Banfield J.F."/>
        </authorList>
    </citation>
    <scope>NUCLEOTIDE SEQUENCE [LARGE SCALE GENOMIC DNA]</scope>
    <source>
        <strain evidence="9">S2_005_002_R2_34</strain>
    </source>
</reference>
<dbReference type="PANTHER" id="PTHR30435:SF1">
    <property type="entry name" value="FLAGELLAR HOOK PROTEIN FLGE"/>
    <property type="match status" value="1"/>
</dbReference>
<comment type="similarity">
    <text evidence="2 5">Belongs to the flagella basal body rod proteins family.</text>
</comment>
<evidence type="ECO:0000256" key="1">
    <source>
        <dbReference type="ARBA" id="ARBA00004117"/>
    </source>
</evidence>